<dbReference type="HOGENOM" id="CLU_287667_0_0_11"/>
<sequence>MNGELTGAEAGLIGALALASHCMRRKDADGNVVASFRDAAYFAARKPQAWDQWPMLTLAERRVVRQVGQLMPAEWCNPKAFKSAVLAFVGKLAPEGDGYDRSGGTVTLVGGDPFAAEAALLKIGGDFLGHAERLTGRFFTPGKRPKAAEFAGPGVWKTRTTYLGQEHGVTSREIEFPATPLFEKAPGHEALPRLVTAPACERISAPVEELLEVAQWLSERDESVAYLHTVLKKFLSDLKSSASGELSELDLLSGLLQVLNAPTGSGKTVLVRVMASWAVLHGYRLAIALTDVRATLNMAWDINNDLGWLYETGKLDKLATCVPLMSAASMHKRAMDYAALTPSAKITEWNLRGQRDIAHLAYGCAQRVLMDPPDLYPPGEENCLTLIAPAADSAKRHACPYLPVCDKFRPVYEAAEADIVVTNHANLLDGALRVGAVIDGHEWRGQARGTAGVSALELALRSFDALIVDEVDAFQKTAIGRCTSSVVLASRKRDSALREIDQDAKRLPSENQEQILSPVSHARLMAEFLLLWLCSRALKLNPGNEAEGWGAAGRDNDGWRLTHSRDREILQLLFPDLAPSADAVPPQLFRFLEDIMPERWNAPEPADSTDHPASADWGALQRALAALTSPRSENFLSLVQQALHGLLSEAVPVANDRAAVVNLLATRTILRDLDVSLDNLRRQASALSHLDLASVRKILDGLHKSTVTVLYPLSTLGRSISGYQIRGLEAKESEAELLSRCFEGDPHTFVSELGGLTALMVAGVQRPVLGLSATAYFPQAVQEHVHAPVKWWLPDTRPRSIVTRATPVIDPNSGDEREALRVGGIWADKKPAVLRDLGRLLYEQHLDRRLRRLEERNERRDEDRARVILTANSYEQCAYLAHGLAQAEGLRHRICLLVKDFHKRDYEQHLPSHVRRMVREELEAFPKHGEILIAPLAVIARGLNIVVGTRSAVSEIFLCVRPVLSIEDTEWIHGSVNAAGINALPSGGCADPLLAIEKARDASWRQLRRILHSPSRFSQMAHELQEELIAGMLVQLVQLAGRARRGETDMTLHIVDHSLHDTKFSSDLASIIQRIHGNWTREQKRIMNELYGQALQAFLSYAGVPDADL</sequence>
<dbReference type="OrthoDB" id="4544822at2"/>
<organism evidence="1 2">
    <name type="scientific">Streptantibioticus cattleyicolor (strain ATCC 35852 / DSM 46488 / JCM 4925 / NBRC 14057 / NRRL 8057)</name>
    <name type="common">Streptomyces cattleya</name>
    <dbReference type="NCBI Taxonomy" id="1003195"/>
    <lineage>
        <taxon>Bacteria</taxon>
        <taxon>Bacillati</taxon>
        <taxon>Actinomycetota</taxon>
        <taxon>Actinomycetes</taxon>
        <taxon>Kitasatosporales</taxon>
        <taxon>Streptomycetaceae</taxon>
        <taxon>Streptantibioticus</taxon>
    </lineage>
</organism>
<accession>F8K1D2</accession>
<dbReference type="RefSeq" id="WP_014144568.1">
    <property type="nucleotide sequence ID" value="NC_016111.1"/>
</dbReference>
<proteinExistence type="predicted"/>
<dbReference type="EMBL" id="CP003219">
    <property type="protein sequence ID" value="AEW96212.1"/>
    <property type="molecule type" value="Genomic_DNA"/>
</dbReference>
<dbReference type="SUPFAM" id="SSF52540">
    <property type="entry name" value="P-loop containing nucleoside triphosphate hydrolases"/>
    <property type="match status" value="1"/>
</dbReference>
<accession>G8WR55</accession>
<dbReference type="Proteomes" id="UP000007842">
    <property type="component" value="Chromosome"/>
</dbReference>
<dbReference type="STRING" id="1003195.SCATT_38410"/>
<name>F8K1D2_STREN</name>
<dbReference type="InterPro" id="IPR027417">
    <property type="entry name" value="P-loop_NTPase"/>
</dbReference>
<keyword evidence="2" id="KW-1185">Reference proteome</keyword>
<gene>
    <name evidence="1" type="ordered locus">SCATT_38410</name>
</gene>
<protein>
    <submittedName>
        <fullName evidence="1">Uncharacterized protein</fullName>
    </submittedName>
</protein>
<dbReference type="KEGG" id="sct:SCAT_3851"/>
<evidence type="ECO:0000313" key="1">
    <source>
        <dbReference type="EMBL" id="AEW96212.1"/>
    </source>
</evidence>
<dbReference type="PATRIC" id="fig|1003195.11.peg.5307"/>
<evidence type="ECO:0000313" key="2">
    <source>
        <dbReference type="Proteomes" id="UP000007842"/>
    </source>
</evidence>
<dbReference type="KEGG" id="scy:SCATT_38410"/>
<dbReference type="eggNOG" id="COG1199">
    <property type="taxonomic scope" value="Bacteria"/>
</dbReference>
<dbReference type="AlphaFoldDB" id="F8K1D2"/>
<reference evidence="2" key="1">
    <citation type="submission" date="2011-12" db="EMBL/GenBank/DDBJ databases">
        <title>Complete genome sequence of Streptomyces cattleya strain DSM 46488.</title>
        <authorList>
            <person name="Ou H.-Y."/>
            <person name="Li P."/>
            <person name="Zhao C."/>
            <person name="O'Hagan D."/>
            <person name="Deng Z."/>
        </authorList>
    </citation>
    <scope>NUCLEOTIDE SEQUENCE [LARGE SCALE GENOMIC DNA]</scope>
    <source>
        <strain evidence="2">ATCC 35852 / DSM 46488 / JCM 4925 / NBRC 14057 / NRRL 8057</strain>
    </source>
</reference>